<evidence type="ECO:0008006" key="4">
    <source>
        <dbReference type="Google" id="ProtNLM"/>
    </source>
</evidence>
<dbReference type="InterPro" id="IPR036259">
    <property type="entry name" value="MFS_trans_sf"/>
</dbReference>
<feature type="compositionally biased region" description="Pro residues" evidence="1">
    <location>
        <begin position="74"/>
        <end position="88"/>
    </location>
</feature>
<dbReference type="Proteomes" id="UP000186438">
    <property type="component" value="Unassembled WGS sequence"/>
</dbReference>
<feature type="region of interest" description="Disordered" evidence="1">
    <location>
        <begin position="74"/>
        <end position="97"/>
    </location>
</feature>
<name>A0A1Q4HZ30_9MYCO</name>
<sequence length="97" mass="9976">MNDEGRATMERMITEFAGPFWSGRALGLHNTTQRLTAAAGPPLFGALIVASGYPAAWALCALFPLAAVPLVPTPSHPPGPYDAPPGPGRDPGLLGVS</sequence>
<dbReference type="STRING" id="53378.BRW65_07190"/>
<dbReference type="AlphaFoldDB" id="A0A1Q4HZ30"/>
<evidence type="ECO:0000256" key="1">
    <source>
        <dbReference type="SAM" id="MobiDB-lite"/>
    </source>
</evidence>
<proteinExistence type="predicted"/>
<dbReference type="Gene3D" id="1.20.1250.20">
    <property type="entry name" value="MFS general substrate transporter like domains"/>
    <property type="match status" value="1"/>
</dbReference>
<reference evidence="2 3" key="1">
    <citation type="submission" date="2016-11" db="EMBL/GenBank/DDBJ databases">
        <title>Genome sequences of unsequenced Mycobacteria.</title>
        <authorList>
            <person name="Greninger A.L."/>
            <person name="Fang F."/>
            <person name="Jerome K.R."/>
        </authorList>
    </citation>
    <scope>NUCLEOTIDE SEQUENCE [LARGE SCALE GENOMIC DNA]</scope>
    <source>
        <strain evidence="2 3">M11</strain>
    </source>
</reference>
<comment type="caution">
    <text evidence="2">The sequence shown here is derived from an EMBL/GenBank/DDBJ whole genome shotgun (WGS) entry which is preliminary data.</text>
</comment>
<gene>
    <name evidence="2" type="ORF">BRW65_07190</name>
</gene>
<organism evidence="2 3">
    <name type="scientific">Mycobacterium paraffinicum</name>
    <dbReference type="NCBI Taxonomy" id="53378"/>
    <lineage>
        <taxon>Bacteria</taxon>
        <taxon>Bacillati</taxon>
        <taxon>Actinomycetota</taxon>
        <taxon>Actinomycetes</taxon>
        <taxon>Mycobacteriales</taxon>
        <taxon>Mycobacteriaceae</taxon>
        <taxon>Mycobacterium</taxon>
    </lineage>
</organism>
<dbReference type="InterPro" id="IPR052952">
    <property type="entry name" value="MFS-Transporter"/>
</dbReference>
<dbReference type="PANTHER" id="PTHR23527">
    <property type="entry name" value="BLL3282 PROTEIN"/>
    <property type="match status" value="1"/>
</dbReference>
<evidence type="ECO:0000313" key="2">
    <source>
        <dbReference type="EMBL" id="OJZ74984.1"/>
    </source>
</evidence>
<accession>A0A1Q4HZ30</accession>
<keyword evidence="3" id="KW-1185">Reference proteome</keyword>
<evidence type="ECO:0000313" key="3">
    <source>
        <dbReference type="Proteomes" id="UP000186438"/>
    </source>
</evidence>
<dbReference type="SUPFAM" id="SSF103473">
    <property type="entry name" value="MFS general substrate transporter"/>
    <property type="match status" value="1"/>
</dbReference>
<protein>
    <recommendedName>
        <fullName evidence="4">MFS transporter</fullName>
    </recommendedName>
</protein>
<dbReference type="PANTHER" id="PTHR23527:SF1">
    <property type="entry name" value="BLL3282 PROTEIN"/>
    <property type="match status" value="1"/>
</dbReference>
<dbReference type="EMBL" id="MPNT01000004">
    <property type="protein sequence ID" value="OJZ74984.1"/>
    <property type="molecule type" value="Genomic_DNA"/>
</dbReference>